<organism evidence="8 9">
    <name type="scientific">Beggiatoa alba B18LD</name>
    <dbReference type="NCBI Taxonomy" id="395493"/>
    <lineage>
        <taxon>Bacteria</taxon>
        <taxon>Pseudomonadati</taxon>
        <taxon>Pseudomonadota</taxon>
        <taxon>Gammaproteobacteria</taxon>
        <taxon>Thiotrichales</taxon>
        <taxon>Thiotrichaceae</taxon>
        <taxon>Beggiatoa</taxon>
    </lineage>
</organism>
<evidence type="ECO:0000313" key="8">
    <source>
        <dbReference type="EMBL" id="EIJ42285.1"/>
    </source>
</evidence>
<feature type="chain" id="PRO_5003668859" description="Glutathione peroxidase" evidence="6">
    <location>
        <begin position="22"/>
        <end position="182"/>
    </location>
</feature>
<dbReference type="InterPro" id="IPR036249">
    <property type="entry name" value="Thioredoxin-like_sf"/>
</dbReference>
<dbReference type="PANTHER" id="PTHR11592">
    <property type="entry name" value="GLUTATHIONE PEROXIDASE"/>
    <property type="match status" value="1"/>
</dbReference>
<dbReference type="EMBL" id="JH600070">
    <property type="protein sequence ID" value="EIJ42285.1"/>
    <property type="molecule type" value="Genomic_DNA"/>
</dbReference>
<dbReference type="GO" id="GO:0034599">
    <property type="term" value="P:cellular response to oxidative stress"/>
    <property type="evidence" value="ECO:0007669"/>
    <property type="project" value="TreeGrafter"/>
</dbReference>
<dbReference type="AlphaFoldDB" id="I3CF92"/>
<protein>
    <recommendedName>
        <fullName evidence="5">Glutathione peroxidase</fullName>
    </recommendedName>
</protein>
<dbReference type="PROSITE" id="PS51355">
    <property type="entry name" value="GLUTATHIONE_PEROXID_3"/>
    <property type="match status" value="1"/>
</dbReference>
<dbReference type="InterPro" id="IPR029759">
    <property type="entry name" value="GPX_AS"/>
</dbReference>
<evidence type="ECO:0000256" key="1">
    <source>
        <dbReference type="ARBA" id="ARBA00006926"/>
    </source>
</evidence>
<dbReference type="eggNOG" id="COG0386">
    <property type="taxonomic scope" value="Bacteria"/>
</dbReference>
<dbReference type="PANTHER" id="PTHR11592:SF40">
    <property type="entry name" value="THIOREDOXIN_GLUTATHIONE PEROXIDASE BTUE"/>
    <property type="match status" value="1"/>
</dbReference>
<dbReference type="InterPro" id="IPR000889">
    <property type="entry name" value="Glutathione_peroxidase"/>
</dbReference>
<evidence type="ECO:0000256" key="6">
    <source>
        <dbReference type="SAM" id="SignalP"/>
    </source>
</evidence>
<dbReference type="PIRSF" id="PIRSF000303">
    <property type="entry name" value="Glutathion_perox"/>
    <property type="match status" value="1"/>
</dbReference>
<name>I3CF92_9GAMM</name>
<dbReference type="PROSITE" id="PS51257">
    <property type="entry name" value="PROKAR_LIPOPROTEIN"/>
    <property type="match status" value="1"/>
</dbReference>
<comment type="similarity">
    <text evidence="1 5">Belongs to the glutathione peroxidase family.</text>
</comment>
<reference evidence="8 9" key="1">
    <citation type="submission" date="2011-11" db="EMBL/GenBank/DDBJ databases">
        <title>Improved High-Quality Draft sequence of Beggiatoa alba B18lD.</title>
        <authorList>
            <consortium name="US DOE Joint Genome Institute"/>
            <person name="Lucas S."/>
            <person name="Han J."/>
            <person name="Lapidus A."/>
            <person name="Cheng J.-F."/>
            <person name="Goodwin L."/>
            <person name="Pitluck S."/>
            <person name="Peters L."/>
            <person name="Mikhailova N."/>
            <person name="Held B."/>
            <person name="Detter J.C."/>
            <person name="Han C."/>
            <person name="Tapia R."/>
            <person name="Land M."/>
            <person name="Hauser L."/>
            <person name="Kyrpides N."/>
            <person name="Ivanova N."/>
            <person name="Pagani I."/>
            <person name="Samuel K."/>
            <person name="Teske A."/>
            <person name="Mueller J."/>
            <person name="Woyke T."/>
        </authorList>
    </citation>
    <scope>NUCLEOTIDE SEQUENCE [LARGE SCALE GENOMIC DNA]</scope>
    <source>
        <strain evidence="8 9">B18LD</strain>
    </source>
</reference>
<dbReference type="HOGENOM" id="CLU_029507_1_3_6"/>
<evidence type="ECO:0000313" key="9">
    <source>
        <dbReference type="Proteomes" id="UP000005744"/>
    </source>
</evidence>
<dbReference type="Pfam" id="PF00255">
    <property type="entry name" value="GSHPx"/>
    <property type="match status" value="1"/>
</dbReference>
<keyword evidence="3 5" id="KW-0560">Oxidoreductase</keyword>
<dbReference type="PROSITE" id="PS00460">
    <property type="entry name" value="GLUTATHIONE_PEROXID_1"/>
    <property type="match status" value="1"/>
</dbReference>
<accession>I3CF92</accession>
<dbReference type="PRINTS" id="PR01011">
    <property type="entry name" value="GLUTPROXDASE"/>
</dbReference>
<feature type="active site" evidence="4">
    <location>
        <position position="60"/>
    </location>
</feature>
<evidence type="ECO:0000256" key="4">
    <source>
        <dbReference type="PIRSR" id="PIRSR000303-1"/>
    </source>
</evidence>
<proteinExistence type="inferred from homology"/>
<keyword evidence="2 5" id="KW-0575">Peroxidase</keyword>
<evidence type="ECO:0000259" key="7">
    <source>
        <dbReference type="PROSITE" id="PS51352"/>
    </source>
</evidence>
<keyword evidence="6" id="KW-0732">Signal</keyword>
<feature type="signal peptide" evidence="6">
    <location>
        <begin position="1"/>
        <end position="21"/>
    </location>
</feature>
<dbReference type="Gene3D" id="3.40.30.10">
    <property type="entry name" value="Glutaredoxin"/>
    <property type="match status" value="1"/>
</dbReference>
<evidence type="ECO:0000256" key="3">
    <source>
        <dbReference type="ARBA" id="ARBA00023002"/>
    </source>
</evidence>
<dbReference type="CDD" id="cd00340">
    <property type="entry name" value="GSH_Peroxidase"/>
    <property type="match status" value="1"/>
</dbReference>
<evidence type="ECO:0000256" key="5">
    <source>
        <dbReference type="RuleBase" id="RU000499"/>
    </source>
</evidence>
<dbReference type="STRING" id="395493.BegalDRAFT_1391"/>
<dbReference type="PROSITE" id="PS51352">
    <property type="entry name" value="THIOREDOXIN_2"/>
    <property type="match status" value="1"/>
</dbReference>
<evidence type="ECO:0000256" key="2">
    <source>
        <dbReference type="ARBA" id="ARBA00022559"/>
    </source>
</evidence>
<dbReference type="GO" id="GO:0004601">
    <property type="term" value="F:peroxidase activity"/>
    <property type="evidence" value="ECO:0007669"/>
    <property type="project" value="UniProtKB-KW"/>
</dbReference>
<gene>
    <name evidence="8" type="ORF">BegalDRAFT_1391</name>
</gene>
<dbReference type="Proteomes" id="UP000005744">
    <property type="component" value="Unassembled WGS sequence"/>
</dbReference>
<dbReference type="SUPFAM" id="SSF52833">
    <property type="entry name" value="Thioredoxin-like"/>
    <property type="match status" value="1"/>
</dbReference>
<keyword evidence="9" id="KW-1185">Reference proteome</keyword>
<sequence>MNKYWLSTLFMLYAVPSSTLGACPKTLDFDVRPLTEKQTVNLCTAYQGKVVLIVNTASKCGYTPQYEGLEALYRKYRDQGLVILGFPSNDFGGQEPGSETEIQSFCRLTYGVEFPMFEKVSASEKNPHPLYQMLANLAGEYPRWNFHKYLLDKNGTLVGSYPSRVKPDDPQFIDSIETLLKQ</sequence>
<dbReference type="InterPro" id="IPR013766">
    <property type="entry name" value="Thioredoxin_domain"/>
</dbReference>
<feature type="domain" description="Thioredoxin" evidence="7">
    <location>
        <begin position="9"/>
        <end position="181"/>
    </location>
</feature>